<protein>
    <submittedName>
        <fullName evidence="1">Uncharacterized protein</fullName>
    </submittedName>
</protein>
<proteinExistence type="predicted"/>
<reference evidence="2" key="1">
    <citation type="journal article" date="2019" name="Int. J. Syst. Evol. Microbiol.">
        <title>The Global Catalogue of Microorganisms (GCM) 10K type strain sequencing project: providing services to taxonomists for standard genome sequencing and annotation.</title>
        <authorList>
            <consortium name="The Broad Institute Genomics Platform"/>
            <consortium name="The Broad Institute Genome Sequencing Center for Infectious Disease"/>
            <person name="Wu L."/>
            <person name="Ma J."/>
        </authorList>
    </citation>
    <scope>NUCLEOTIDE SEQUENCE [LARGE SCALE GENOMIC DNA]</scope>
    <source>
        <strain evidence="2">KCTC 62784</strain>
    </source>
</reference>
<name>A0ABV7C7G1_9VIBR</name>
<comment type="caution">
    <text evidence="1">The sequence shown here is derived from an EMBL/GenBank/DDBJ whole genome shotgun (WGS) entry which is preliminary data.</text>
</comment>
<evidence type="ECO:0000313" key="1">
    <source>
        <dbReference type="EMBL" id="MFC3023319.1"/>
    </source>
</evidence>
<dbReference type="EMBL" id="JBHRSE010000038">
    <property type="protein sequence ID" value="MFC3023319.1"/>
    <property type="molecule type" value="Genomic_DNA"/>
</dbReference>
<organism evidence="1 2">
    <name type="scientific">Vibrio zhugei</name>
    <dbReference type="NCBI Taxonomy" id="2479546"/>
    <lineage>
        <taxon>Bacteria</taxon>
        <taxon>Pseudomonadati</taxon>
        <taxon>Pseudomonadota</taxon>
        <taxon>Gammaproteobacteria</taxon>
        <taxon>Vibrionales</taxon>
        <taxon>Vibrionaceae</taxon>
        <taxon>Vibrio</taxon>
    </lineage>
</organism>
<accession>A0ABV7C7G1</accession>
<dbReference type="RefSeq" id="WP_164711748.1">
    <property type="nucleotide sequence ID" value="NZ_AP024912.1"/>
</dbReference>
<dbReference type="Proteomes" id="UP001595384">
    <property type="component" value="Unassembled WGS sequence"/>
</dbReference>
<evidence type="ECO:0000313" key="2">
    <source>
        <dbReference type="Proteomes" id="UP001595384"/>
    </source>
</evidence>
<keyword evidence="2" id="KW-1185">Reference proteome</keyword>
<gene>
    <name evidence="1" type="ORF">ACFODT_05720</name>
</gene>
<sequence>MMAKSPFITSKFDFSDTENQKLVTSVNLTIPYKRTNQLEQRDFSISHLAHFKCNMDNRRINSRLLYLNKFVTVIKDRVNNGAMSVHSTRGIYDALQSYLIFCDVKNIEPFSKNGFLAYAGNDGELWHQVRQYKPEKSLFEYSDGQELGIKEATAAHKLNMLNSALSMCGVSIDEYQNNIKGFKKGDKISFDSYSKRDENLIVNRISETFFILAAQLIAVKKRDVEELPDKILVPTLINNQIVDVEFDTNFSVKTGFEKTTGSKVYSLCAFNICMGAAYHLMCYFSSLNDSVIQDLEHPLTIEYDKRDKSLKTVKITGFKRRANKVVDAFLSNEGEDEDVTFDVDKRNGVTFIETLVELSLLYGDGKRIFFTLDEQQKISPTFVISEITRNLAVKLHLTVEDKKPLREWFKELFYSLLDKGESIKLSTVTNEIGRSYVQRQIEILSGAQLSSRLLKIIFLSLSCYTDNLLKNIVLPLNYSAKDDNGFVSVSYQYVDGGFSEFQVPVKDVSFIKDIESWATARAPKKSKNVNLP</sequence>